<evidence type="ECO:0000313" key="2">
    <source>
        <dbReference type="EMBL" id="SUZ56619.1"/>
    </source>
</evidence>
<dbReference type="EMBL" id="UINC01000513">
    <property type="protein sequence ID" value="SUZ56619.1"/>
    <property type="molecule type" value="Genomic_DNA"/>
</dbReference>
<sequence>MKRSLPIVPLFLSALILSCDFQNPADFEVPKWNINLTIPLLDADYALAGIANDSTIHSDSLDNSLSIKFDGELPRDSVTGDFLKVPLNIDMTIADSIAAPTLEGSFSPISLPVSIPIPMGQYVLNGKYKNLADPGNNIVIPSTSEQKIIGSDWNSAASLVETMAGSVDTTFMVIDIGNMFDQIPFIDKVLGAVVGGSDGDNTFQSTVINTDVPVSMASTWSTILTGSDTVASHDTTNLQAGATFPKTTSMVGKLLGSELRLKYGFKLTRVADTDTVTIPANADVSMSISITMKVTDVDEARVIVKEYSLAPEMPSFSFSTSQESSDGCQVKGVYGGEFETNISGSNMIAVKNVSNSFPFDIDFGLNFRNFITVALDTVKFAQKLTKSGSPYSDDADLGGGQFQNPEDPNMAVKEMAVDVKAMTVADTVDVSLSGDSETWKFTAGIEIKPLQFSSLDADLDCPFPSQAQEISDIPQGFTGMSFGEVFLRFTMYNEIRLPLKLNLNLIGISSMGDSMTIVLNSKIEKPTTTTDSAKTVMELSSIGTKVQLFKSATDTIPDSTYTIEAGVGEKTIVDLLAFNPKDFIVDATATIDGRGSIDVNKSIWGNYQLVAPFQVRIAPMTFIPNSSTVIDEWEHDTRTKLRNFVKGANLTARVINGLPIGGDLSVLFSNKEIFPIDRSPNTLAAMRDSLKWPATDSLYVVSKCESLMKLDPTIYVSSVIFDSSGCVDGTAYLVRGVPGKADTVISYVDTMFTIELPRPKAYYADASKIGLPMSVMTPGDTTVTTGLDSLKMYLLTDLGKHYVRPRTHFSGTLDQVPDVVQFSMKDTISMKAFMVLQLQSDGLLEKAEDELVITYPNGGETLTSSEQITIKWRSLGATLPDENVIVSTSTEANPDITSSVWTSISNGAIANVDSMFWTPSAAADTMWLKVCNEGGSICDRSLSSFKVAASSVVSSRERSGKGRRNRDRVAKRSRP</sequence>
<name>A0A381NQM5_9ZZZZ</name>
<accession>A0A381NQM5</accession>
<reference evidence="2" key="1">
    <citation type="submission" date="2018-05" db="EMBL/GenBank/DDBJ databases">
        <authorList>
            <person name="Lanie J.A."/>
            <person name="Ng W.-L."/>
            <person name="Kazmierczak K.M."/>
            <person name="Andrzejewski T.M."/>
            <person name="Davidsen T.M."/>
            <person name="Wayne K.J."/>
            <person name="Tettelin H."/>
            <person name="Glass J.I."/>
            <person name="Rusch D."/>
            <person name="Podicherti R."/>
            <person name="Tsui H.-C.T."/>
            <person name="Winkler M.E."/>
        </authorList>
    </citation>
    <scope>NUCLEOTIDE SEQUENCE</scope>
</reference>
<dbReference type="PROSITE" id="PS51257">
    <property type="entry name" value="PROKAR_LIPOPROTEIN"/>
    <property type="match status" value="1"/>
</dbReference>
<feature type="region of interest" description="Disordered" evidence="1">
    <location>
        <begin position="954"/>
        <end position="975"/>
    </location>
</feature>
<organism evidence="2">
    <name type="scientific">marine metagenome</name>
    <dbReference type="NCBI Taxonomy" id="408172"/>
    <lineage>
        <taxon>unclassified sequences</taxon>
        <taxon>metagenomes</taxon>
        <taxon>ecological metagenomes</taxon>
    </lineage>
</organism>
<gene>
    <name evidence="2" type="ORF">METZ01_LOCUS9473</name>
</gene>
<feature type="compositionally biased region" description="Basic residues" evidence="1">
    <location>
        <begin position="961"/>
        <end position="975"/>
    </location>
</feature>
<protein>
    <submittedName>
        <fullName evidence="2">Uncharacterized protein</fullName>
    </submittedName>
</protein>
<proteinExistence type="predicted"/>
<evidence type="ECO:0000256" key="1">
    <source>
        <dbReference type="SAM" id="MobiDB-lite"/>
    </source>
</evidence>
<dbReference type="AlphaFoldDB" id="A0A381NQM5"/>